<evidence type="ECO:0000313" key="4">
    <source>
        <dbReference type="EMBL" id="RIE03904.1"/>
    </source>
</evidence>
<dbReference type="RefSeq" id="WP_119148581.1">
    <property type="nucleotide sequence ID" value="NZ_JBHSOV010000006.1"/>
</dbReference>
<dbReference type="AlphaFoldDB" id="A0A398CY33"/>
<sequence length="196" mass="22220">MTIRRATPSDSKEVSELIFLAIQDIAYQLTGETTEDRALASLEAYFLKNGNRFSYDKVSVKIADESVAGMILCYEGSEADSLYEPILRHLRRKNGDPDFEIDRETDAGEYYIDALAVFPEYGGRGYARQLLDAAEQCALDSNCSRIALNVEKNNEKAHSLYRKLGYEENKTITINGHLYRHMIKKPSPAQIFQFST</sequence>
<comment type="caution">
    <text evidence="4">The sequence shown here is derived from an EMBL/GenBank/DDBJ whole genome shotgun (WGS) entry which is preliminary data.</text>
</comment>
<dbReference type="PANTHER" id="PTHR43877">
    <property type="entry name" value="AMINOALKYLPHOSPHONATE N-ACETYLTRANSFERASE-RELATED-RELATED"/>
    <property type="match status" value="1"/>
</dbReference>
<dbReference type="CDD" id="cd04301">
    <property type="entry name" value="NAT_SF"/>
    <property type="match status" value="1"/>
</dbReference>
<protein>
    <submittedName>
        <fullName evidence="4">GNAT family N-acetyltransferase</fullName>
    </submittedName>
</protein>
<keyword evidence="5" id="KW-1185">Reference proteome</keyword>
<dbReference type="InterPro" id="IPR016181">
    <property type="entry name" value="Acyl_CoA_acyltransferase"/>
</dbReference>
<keyword evidence="1 4" id="KW-0808">Transferase</keyword>
<dbReference type="GO" id="GO:0016747">
    <property type="term" value="F:acyltransferase activity, transferring groups other than amino-acyl groups"/>
    <property type="evidence" value="ECO:0007669"/>
    <property type="project" value="InterPro"/>
</dbReference>
<dbReference type="Proteomes" id="UP000266340">
    <property type="component" value="Unassembled WGS sequence"/>
</dbReference>
<dbReference type="SUPFAM" id="SSF55729">
    <property type="entry name" value="Acyl-CoA N-acyltransferases (Nat)"/>
    <property type="match status" value="1"/>
</dbReference>
<dbReference type="InterPro" id="IPR050832">
    <property type="entry name" value="Bact_Acetyltransf"/>
</dbReference>
<evidence type="ECO:0000313" key="5">
    <source>
        <dbReference type="Proteomes" id="UP000266340"/>
    </source>
</evidence>
<evidence type="ECO:0000256" key="2">
    <source>
        <dbReference type="ARBA" id="ARBA00023315"/>
    </source>
</evidence>
<organism evidence="4 5">
    <name type="scientific">Cohnella faecalis</name>
    <dbReference type="NCBI Taxonomy" id="2315694"/>
    <lineage>
        <taxon>Bacteria</taxon>
        <taxon>Bacillati</taxon>
        <taxon>Bacillota</taxon>
        <taxon>Bacilli</taxon>
        <taxon>Bacillales</taxon>
        <taxon>Paenibacillaceae</taxon>
        <taxon>Cohnella</taxon>
    </lineage>
</organism>
<dbReference type="InterPro" id="IPR000182">
    <property type="entry name" value="GNAT_dom"/>
</dbReference>
<accession>A0A398CY33</accession>
<dbReference type="EMBL" id="QXJM01000029">
    <property type="protein sequence ID" value="RIE03904.1"/>
    <property type="molecule type" value="Genomic_DNA"/>
</dbReference>
<gene>
    <name evidence="4" type="ORF">D3H35_08015</name>
</gene>
<keyword evidence="2" id="KW-0012">Acyltransferase</keyword>
<dbReference type="OrthoDB" id="5319888at2"/>
<dbReference type="Pfam" id="PF00583">
    <property type="entry name" value="Acetyltransf_1"/>
    <property type="match status" value="1"/>
</dbReference>
<proteinExistence type="predicted"/>
<dbReference type="PROSITE" id="PS51186">
    <property type="entry name" value="GNAT"/>
    <property type="match status" value="1"/>
</dbReference>
<evidence type="ECO:0000259" key="3">
    <source>
        <dbReference type="PROSITE" id="PS51186"/>
    </source>
</evidence>
<evidence type="ECO:0000256" key="1">
    <source>
        <dbReference type="ARBA" id="ARBA00022679"/>
    </source>
</evidence>
<feature type="domain" description="N-acetyltransferase" evidence="3">
    <location>
        <begin position="1"/>
        <end position="184"/>
    </location>
</feature>
<name>A0A398CY33_9BACL</name>
<dbReference type="PANTHER" id="PTHR43877:SF2">
    <property type="entry name" value="AMINOALKYLPHOSPHONATE N-ACETYLTRANSFERASE-RELATED"/>
    <property type="match status" value="1"/>
</dbReference>
<dbReference type="Gene3D" id="3.40.630.30">
    <property type="match status" value="1"/>
</dbReference>
<reference evidence="4 5" key="1">
    <citation type="submission" date="2018-09" db="EMBL/GenBank/DDBJ databases">
        <title>Cohnella cavernae sp. nov., isolated from a karst cave.</title>
        <authorList>
            <person name="Zhu H."/>
        </authorList>
    </citation>
    <scope>NUCLEOTIDE SEQUENCE [LARGE SCALE GENOMIC DNA]</scope>
    <source>
        <strain evidence="4 5">K2E09-144</strain>
    </source>
</reference>